<name>A0A5C3KS70_COPMA</name>
<feature type="compositionally biased region" description="Low complexity" evidence="1">
    <location>
        <begin position="494"/>
        <end position="506"/>
    </location>
</feature>
<feature type="compositionally biased region" description="Polar residues" evidence="1">
    <location>
        <begin position="328"/>
        <end position="364"/>
    </location>
</feature>
<accession>A0A5C3KS70</accession>
<feature type="compositionally biased region" description="Polar residues" evidence="1">
    <location>
        <begin position="117"/>
        <end position="127"/>
    </location>
</feature>
<dbReference type="AlphaFoldDB" id="A0A5C3KS70"/>
<feature type="compositionally biased region" description="Basic and acidic residues" evidence="1">
    <location>
        <begin position="385"/>
        <end position="400"/>
    </location>
</feature>
<feature type="compositionally biased region" description="Basic and acidic residues" evidence="1">
    <location>
        <begin position="87"/>
        <end position="109"/>
    </location>
</feature>
<protein>
    <submittedName>
        <fullName evidence="2">Uncharacterized protein</fullName>
    </submittedName>
</protein>
<feature type="compositionally biased region" description="Polar residues" evidence="1">
    <location>
        <begin position="136"/>
        <end position="149"/>
    </location>
</feature>
<dbReference type="EMBL" id="ML210222">
    <property type="protein sequence ID" value="TFK23276.1"/>
    <property type="molecule type" value="Genomic_DNA"/>
</dbReference>
<evidence type="ECO:0000313" key="2">
    <source>
        <dbReference type="EMBL" id="TFK23276.1"/>
    </source>
</evidence>
<feature type="compositionally biased region" description="Basic and acidic residues" evidence="1">
    <location>
        <begin position="366"/>
        <end position="378"/>
    </location>
</feature>
<feature type="compositionally biased region" description="Basic residues" evidence="1">
    <location>
        <begin position="540"/>
        <end position="549"/>
    </location>
</feature>
<evidence type="ECO:0000313" key="3">
    <source>
        <dbReference type="Proteomes" id="UP000307440"/>
    </source>
</evidence>
<proteinExistence type="predicted"/>
<reference evidence="2 3" key="1">
    <citation type="journal article" date="2019" name="Nat. Ecol. Evol.">
        <title>Megaphylogeny resolves global patterns of mushroom evolution.</title>
        <authorList>
            <person name="Varga T."/>
            <person name="Krizsan K."/>
            <person name="Foldi C."/>
            <person name="Dima B."/>
            <person name="Sanchez-Garcia M."/>
            <person name="Sanchez-Ramirez S."/>
            <person name="Szollosi G.J."/>
            <person name="Szarkandi J.G."/>
            <person name="Papp V."/>
            <person name="Albert L."/>
            <person name="Andreopoulos W."/>
            <person name="Angelini C."/>
            <person name="Antonin V."/>
            <person name="Barry K.W."/>
            <person name="Bougher N.L."/>
            <person name="Buchanan P."/>
            <person name="Buyck B."/>
            <person name="Bense V."/>
            <person name="Catcheside P."/>
            <person name="Chovatia M."/>
            <person name="Cooper J."/>
            <person name="Damon W."/>
            <person name="Desjardin D."/>
            <person name="Finy P."/>
            <person name="Geml J."/>
            <person name="Haridas S."/>
            <person name="Hughes K."/>
            <person name="Justo A."/>
            <person name="Karasinski D."/>
            <person name="Kautmanova I."/>
            <person name="Kiss B."/>
            <person name="Kocsube S."/>
            <person name="Kotiranta H."/>
            <person name="LaButti K.M."/>
            <person name="Lechner B.E."/>
            <person name="Liimatainen K."/>
            <person name="Lipzen A."/>
            <person name="Lukacs Z."/>
            <person name="Mihaltcheva S."/>
            <person name="Morgado L.N."/>
            <person name="Niskanen T."/>
            <person name="Noordeloos M.E."/>
            <person name="Ohm R.A."/>
            <person name="Ortiz-Santana B."/>
            <person name="Ovrebo C."/>
            <person name="Racz N."/>
            <person name="Riley R."/>
            <person name="Savchenko A."/>
            <person name="Shiryaev A."/>
            <person name="Soop K."/>
            <person name="Spirin V."/>
            <person name="Szebenyi C."/>
            <person name="Tomsovsky M."/>
            <person name="Tulloss R.E."/>
            <person name="Uehling J."/>
            <person name="Grigoriev I.V."/>
            <person name="Vagvolgyi C."/>
            <person name="Papp T."/>
            <person name="Martin F.M."/>
            <person name="Miettinen O."/>
            <person name="Hibbett D.S."/>
            <person name="Nagy L.G."/>
        </authorList>
    </citation>
    <scope>NUCLEOTIDE SEQUENCE [LARGE SCALE GENOMIC DNA]</scope>
    <source>
        <strain evidence="2 3">CBS 121175</strain>
    </source>
</reference>
<feature type="compositionally biased region" description="Basic and acidic residues" evidence="1">
    <location>
        <begin position="231"/>
        <end position="274"/>
    </location>
</feature>
<dbReference type="STRING" id="230819.A0A5C3KS70"/>
<gene>
    <name evidence="2" type="ORF">FA15DRAFT_471933</name>
</gene>
<keyword evidence="3" id="KW-1185">Reference proteome</keyword>
<feature type="compositionally biased region" description="Gly residues" evidence="1">
    <location>
        <begin position="530"/>
        <end position="539"/>
    </location>
</feature>
<feature type="compositionally biased region" description="Low complexity" evidence="1">
    <location>
        <begin position="476"/>
        <end position="485"/>
    </location>
</feature>
<sequence>MRNQGRNRRSRNHKDEDEGQLNTPRDEPHAKSSYSRHPHNSHFNESHRMSSSVQGRTLYDSGRERNAVPGRAVREDDWDMGGAPERYPYESYHHPEHDGYENSARRDGEGWVGSNEPRYSSRGSWPQSYHHGEPSASYQESSAWKSTSPKSKHYDSNSRYVKGYSPNPYQSRTPEPYTDHTPNPYLKSSDPYPPPPPPAFVSPSYGTTPNPYLSPTAYEERDSATSYGDNQYHRDYKHWRERDLRASPPDQRMDYGVVEKQRANQVFSRKDSRSSKGPKFQSDSGWSGRRKGKEWTEETAGRWEDVPVEPALPPSAPEDRSWEPADSWKSSNHQEPSSKNQRQQNPGRSQNKQNKPTRRGQSSGKQKREWRNENRNEEVNLNNWTRRDTSVSKKSAEKPQHSGSRRKHGRSPSRSRSRSPESIRSHRSSYRSRSSSPVAKRRRREFSSPMLRSPSPVGEVGTGRAHHRVGDRLSSRSRSPYQSTSQHRRRSPSTDRSSVRSRSPSPLENRRPVHRLPAANSAPQSSLVPTGGGGVGSGGKSKKSKKNGQKSKQPVCVFSVF</sequence>
<feature type="compositionally biased region" description="Basic and acidic residues" evidence="1">
    <location>
        <begin position="293"/>
        <end position="305"/>
    </location>
</feature>
<feature type="compositionally biased region" description="Basic residues" evidence="1">
    <location>
        <begin position="1"/>
        <end position="12"/>
    </location>
</feature>
<feature type="compositionally biased region" description="Pro residues" evidence="1">
    <location>
        <begin position="191"/>
        <end position="200"/>
    </location>
</feature>
<dbReference type="OrthoDB" id="3065354at2759"/>
<dbReference type="Proteomes" id="UP000307440">
    <property type="component" value="Unassembled WGS sequence"/>
</dbReference>
<feature type="compositionally biased region" description="Basic residues" evidence="1">
    <location>
        <begin position="403"/>
        <end position="417"/>
    </location>
</feature>
<organism evidence="2 3">
    <name type="scientific">Coprinopsis marcescibilis</name>
    <name type="common">Agaric fungus</name>
    <name type="synonym">Psathyrella marcescibilis</name>
    <dbReference type="NCBI Taxonomy" id="230819"/>
    <lineage>
        <taxon>Eukaryota</taxon>
        <taxon>Fungi</taxon>
        <taxon>Dikarya</taxon>
        <taxon>Basidiomycota</taxon>
        <taxon>Agaricomycotina</taxon>
        <taxon>Agaricomycetes</taxon>
        <taxon>Agaricomycetidae</taxon>
        <taxon>Agaricales</taxon>
        <taxon>Agaricineae</taxon>
        <taxon>Psathyrellaceae</taxon>
        <taxon>Coprinopsis</taxon>
    </lineage>
</organism>
<feature type="region of interest" description="Disordered" evidence="1">
    <location>
        <begin position="1"/>
        <end position="561"/>
    </location>
</feature>
<evidence type="ECO:0000256" key="1">
    <source>
        <dbReference type="SAM" id="MobiDB-lite"/>
    </source>
</evidence>